<dbReference type="InterPro" id="IPR037401">
    <property type="entry name" value="SnoaL-like"/>
</dbReference>
<dbReference type="Pfam" id="PF12680">
    <property type="entry name" value="SnoaL_2"/>
    <property type="match status" value="1"/>
</dbReference>
<reference evidence="2 3" key="1">
    <citation type="submission" date="2020-08" db="EMBL/GenBank/DDBJ databases">
        <title>Genomic Encyclopedia of Type Strains, Phase IV (KMG-IV): sequencing the most valuable type-strain genomes for metagenomic binning, comparative biology and taxonomic classification.</title>
        <authorList>
            <person name="Goeker M."/>
        </authorList>
    </citation>
    <scope>NUCLEOTIDE SEQUENCE [LARGE SCALE GENOMIC DNA]</scope>
    <source>
        <strain evidence="2 3">DSM 14552</strain>
    </source>
</reference>
<dbReference type="PANTHER" id="PTHR41252:SF1">
    <property type="entry name" value="BLR2505 PROTEIN"/>
    <property type="match status" value="1"/>
</dbReference>
<dbReference type="InterPro" id="IPR032710">
    <property type="entry name" value="NTF2-like_dom_sf"/>
</dbReference>
<sequence>MKPVEVVKASYEAMLDRGDLEAFLAFFAEDGVLLEADSLPYGGRHVGVDAIRTALLRVVETFSAFSFKPDVFTTADEWVIAYGTFSVTVRSTGKSVSFPLAEATRVVDGKIKLINPVYSDTAAILEALK</sequence>
<dbReference type="SUPFAM" id="SSF54427">
    <property type="entry name" value="NTF2-like"/>
    <property type="match status" value="1"/>
</dbReference>
<dbReference type="RefSeq" id="WP_183614625.1">
    <property type="nucleotide sequence ID" value="NZ_JACICY010000010.1"/>
</dbReference>
<evidence type="ECO:0000313" key="3">
    <source>
        <dbReference type="Proteomes" id="UP000562395"/>
    </source>
</evidence>
<gene>
    <name evidence="2" type="ORF">GGQ88_003430</name>
</gene>
<comment type="caution">
    <text evidence="2">The sequence shown here is derived from an EMBL/GenBank/DDBJ whole genome shotgun (WGS) entry which is preliminary data.</text>
</comment>
<organism evidence="2 3">
    <name type="scientific">Novosphingobium hassiacum</name>
    <dbReference type="NCBI Taxonomy" id="173676"/>
    <lineage>
        <taxon>Bacteria</taxon>
        <taxon>Pseudomonadati</taxon>
        <taxon>Pseudomonadota</taxon>
        <taxon>Alphaproteobacteria</taxon>
        <taxon>Sphingomonadales</taxon>
        <taxon>Sphingomonadaceae</taxon>
        <taxon>Novosphingobium</taxon>
    </lineage>
</organism>
<protein>
    <recommendedName>
        <fullName evidence="1">SnoaL-like domain-containing protein</fullName>
    </recommendedName>
</protein>
<dbReference type="AlphaFoldDB" id="A0A7W6A158"/>
<dbReference type="PANTHER" id="PTHR41252">
    <property type="entry name" value="BLR2505 PROTEIN"/>
    <property type="match status" value="1"/>
</dbReference>
<proteinExistence type="predicted"/>
<dbReference type="Gene3D" id="3.10.450.50">
    <property type="match status" value="1"/>
</dbReference>
<evidence type="ECO:0000313" key="2">
    <source>
        <dbReference type="EMBL" id="MBB3862132.1"/>
    </source>
</evidence>
<evidence type="ECO:0000259" key="1">
    <source>
        <dbReference type="Pfam" id="PF12680"/>
    </source>
</evidence>
<keyword evidence="3" id="KW-1185">Reference proteome</keyword>
<accession>A0A7W6A158</accession>
<dbReference type="Proteomes" id="UP000562395">
    <property type="component" value="Unassembled WGS sequence"/>
</dbReference>
<feature type="domain" description="SnoaL-like" evidence="1">
    <location>
        <begin position="7"/>
        <end position="112"/>
    </location>
</feature>
<dbReference type="EMBL" id="JACICY010000010">
    <property type="protein sequence ID" value="MBB3862132.1"/>
    <property type="molecule type" value="Genomic_DNA"/>
</dbReference>
<name>A0A7W6A158_9SPHN</name>